<dbReference type="InterPro" id="IPR036034">
    <property type="entry name" value="PDZ_sf"/>
</dbReference>
<evidence type="ECO:0000313" key="7">
    <source>
        <dbReference type="EMBL" id="PSK94650.1"/>
    </source>
</evidence>
<keyword evidence="4 6" id="KW-1133">Transmembrane helix</keyword>
<evidence type="ECO:0000256" key="3">
    <source>
        <dbReference type="ARBA" id="ARBA00022692"/>
    </source>
</evidence>
<feature type="transmembrane region" description="Helical" evidence="6">
    <location>
        <begin position="73"/>
        <end position="96"/>
    </location>
</feature>
<dbReference type="AlphaFoldDB" id="A0A2P8DBP9"/>
<proteinExistence type="inferred from homology"/>
<dbReference type="Pfam" id="PF01384">
    <property type="entry name" value="PHO4"/>
    <property type="match status" value="1"/>
</dbReference>
<protein>
    <recommendedName>
        <fullName evidence="6">Phosphate transporter</fullName>
    </recommendedName>
</protein>
<evidence type="ECO:0000256" key="2">
    <source>
        <dbReference type="ARBA" id="ARBA00022448"/>
    </source>
</evidence>
<comment type="caution">
    <text evidence="7">The sequence shown here is derived from an EMBL/GenBank/DDBJ whole genome shotgun (WGS) entry which is preliminary data.</text>
</comment>
<evidence type="ECO:0000256" key="4">
    <source>
        <dbReference type="ARBA" id="ARBA00022989"/>
    </source>
</evidence>
<keyword evidence="8" id="KW-1185">Reference proteome</keyword>
<dbReference type="PANTHER" id="PTHR11101:SF80">
    <property type="entry name" value="PHOSPHATE TRANSPORTER"/>
    <property type="match status" value="1"/>
</dbReference>
<keyword evidence="3 6" id="KW-0812">Transmembrane</keyword>
<dbReference type="SUPFAM" id="SSF50156">
    <property type="entry name" value="PDZ domain-like"/>
    <property type="match status" value="1"/>
</dbReference>
<evidence type="ECO:0000256" key="5">
    <source>
        <dbReference type="ARBA" id="ARBA00023136"/>
    </source>
</evidence>
<keyword evidence="6" id="KW-0592">Phosphate transport</keyword>
<keyword evidence="2 6" id="KW-0813">Transport</keyword>
<feature type="transmembrane region" description="Helical" evidence="6">
    <location>
        <begin position="364"/>
        <end position="386"/>
    </location>
</feature>
<dbReference type="InterPro" id="IPR001204">
    <property type="entry name" value="Phos_transporter"/>
</dbReference>
<evidence type="ECO:0000256" key="6">
    <source>
        <dbReference type="RuleBase" id="RU363058"/>
    </source>
</evidence>
<keyword evidence="5 6" id="KW-0472">Membrane</keyword>
<feature type="transmembrane region" description="Helical" evidence="6">
    <location>
        <begin position="448"/>
        <end position="474"/>
    </location>
</feature>
<dbReference type="RefSeq" id="WP_106521341.1">
    <property type="nucleotide sequence ID" value="NZ_PYGD01000001.1"/>
</dbReference>
<dbReference type="Proteomes" id="UP000240572">
    <property type="component" value="Unassembled WGS sequence"/>
</dbReference>
<name>A0A2P8DBP9_9BACT</name>
<gene>
    <name evidence="7" type="ORF">B0I18_101810</name>
</gene>
<dbReference type="EMBL" id="PYGD01000001">
    <property type="protein sequence ID" value="PSK94650.1"/>
    <property type="molecule type" value="Genomic_DNA"/>
</dbReference>
<dbReference type="GO" id="GO:0005315">
    <property type="term" value="F:phosphate transmembrane transporter activity"/>
    <property type="evidence" value="ECO:0007669"/>
    <property type="project" value="InterPro"/>
</dbReference>
<reference evidence="7 8" key="1">
    <citation type="submission" date="2018-03" db="EMBL/GenBank/DDBJ databases">
        <title>Genomic Encyclopedia of Type Strains, Phase III (KMG-III): the genomes of soil and plant-associated and newly described type strains.</title>
        <authorList>
            <person name="Whitman W."/>
        </authorList>
    </citation>
    <scope>NUCLEOTIDE SEQUENCE [LARGE SCALE GENOMIC DNA]</scope>
    <source>
        <strain evidence="7 8">CGMCC 1.12700</strain>
    </source>
</reference>
<dbReference type="Gene3D" id="2.30.42.10">
    <property type="match status" value="1"/>
</dbReference>
<comment type="subcellular location">
    <subcellularLocation>
        <location evidence="1 6">Membrane</location>
        <topology evidence="1 6">Multi-pass membrane protein</topology>
    </subcellularLocation>
</comment>
<evidence type="ECO:0000256" key="1">
    <source>
        <dbReference type="ARBA" id="ARBA00004141"/>
    </source>
</evidence>
<dbReference type="GO" id="GO:0016020">
    <property type="term" value="C:membrane"/>
    <property type="evidence" value="ECO:0007669"/>
    <property type="project" value="UniProtKB-SubCell"/>
</dbReference>
<feature type="transmembrane region" description="Helical" evidence="6">
    <location>
        <begin position="165"/>
        <end position="182"/>
    </location>
</feature>
<dbReference type="OrthoDB" id="9779554at2"/>
<comment type="similarity">
    <text evidence="6">Belongs to the inorganic phosphate transporter (PiT) (TC 2.A.20) family.</text>
</comment>
<feature type="transmembrane region" description="Helical" evidence="6">
    <location>
        <begin position="128"/>
        <end position="153"/>
    </location>
</feature>
<sequence>MTLLIIIIILALVFDYINGFHDAANAIATVVSTKVLTPFQAVLWAALFNFVAYFIFTDHGVANTIAKTVGKEFITLPVILAGLVAAITWNLITWWFGIPSSSSHTLIGGFAGAAIAHAGFGAIDTPTIVTIACFIVLAPVIGMLMAFIISVWFLNSFRKSFGPKLISFAVMLGVVIFLGKMLETESTAMAGIKGLEKTEQGLKVKGIAGSNTNAYKMELRKDDIIMKADQVAVNHPDSLDEILHHHNKGEAISFEVLRKGEVKTINTTYQPRFEARFLNVIFFGENFKWILMCFILTVMSIFTLFLSNLNYAQSERWFKRMQLVSSAAFSIGHGGNDSQKVMGIIMAALIAFDPNTYHLEHMEWWVPLACYTVIALGTMSGGWKIIKTMGTRITKVTPFEGVAAETAGALTLFITEMLKIPVSTTHTITGSIIGVGATKRLSAVRWGVTINLLWAWIITIPVSAVMACIVYFIFKIFGLGN</sequence>
<organism evidence="7 8">
    <name type="scientific">Taibaiella chishuiensis</name>
    <dbReference type="NCBI Taxonomy" id="1434707"/>
    <lineage>
        <taxon>Bacteria</taxon>
        <taxon>Pseudomonadati</taxon>
        <taxon>Bacteroidota</taxon>
        <taxon>Chitinophagia</taxon>
        <taxon>Chitinophagales</taxon>
        <taxon>Chitinophagaceae</taxon>
        <taxon>Taibaiella</taxon>
    </lineage>
</organism>
<accession>A0A2P8DBP9</accession>
<feature type="transmembrane region" description="Helical" evidence="6">
    <location>
        <begin position="289"/>
        <end position="311"/>
    </location>
</feature>
<dbReference type="GO" id="GO:0035435">
    <property type="term" value="P:phosphate ion transmembrane transport"/>
    <property type="evidence" value="ECO:0007669"/>
    <property type="project" value="TreeGrafter"/>
</dbReference>
<feature type="transmembrane region" description="Helical" evidence="6">
    <location>
        <begin position="42"/>
        <end position="61"/>
    </location>
</feature>
<evidence type="ECO:0000313" key="8">
    <source>
        <dbReference type="Proteomes" id="UP000240572"/>
    </source>
</evidence>
<dbReference type="PANTHER" id="PTHR11101">
    <property type="entry name" value="PHOSPHATE TRANSPORTER"/>
    <property type="match status" value="1"/>
</dbReference>